<dbReference type="RefSeq" id="WP_147362731.1">
    <property type="nucleotide sequence ID" value="NZ_BAAANW010000014.1"/>
</dbReference>
<feature type="region of interest" description="Disordered" evidence="1">
    <location>
        <begin position="20"/>
        <end position="58"/>
    </location>
</feature>
<dbReference type="InterPro" id="IPR027417">
    <property type="entry name" value="P-loop_NTPase"/>
</dbReference>
<evidence type="ECO:0000313" key="3">
    <source>
        <dbReference type="Proteomes" id="UP001500350"/>
    </source>
</evidence>
<comment type="caution">
    <text evidence="2">The sequence shown here is derived from an EMBL/GenBank/DDBJ whole genome shotgun (WGS) entry which is preliminary data.</text>
</comment>
<protein>
    <recommendedName>
        <fullName evidence="4">ParA family protein</fullName>
    </recommendedName>
</protein>
<accession>A0ABP4P224</accession>
<evidence type="ECO:0008006" key="4">
    <source>
        <dbReference type="Google" id="ProtNLM"/>
    </source>
</evidence>
<dbReference type="EMBL" id="BAAANW010000014">
    <property type="protein sequence ID" value="GAA1571393.1"/>
    <property type="molecule type" value="Genomic_DNA"/>
</dbReference>
<dbReference type="Proteomes" id="UP001500350">
    <property type="component" value="Unassembled WGS sequence"/>
</dbReference>
<organism evidence="2 3">
    <name type="scientific">Dermacoccus profundi</name>
    <dbReference type="NCBI Taxonomy" id="322602"/>
    <lineage>
        <taxon>Bacteria</taxon>
        <taxon>Bacillati</taxon>
        <taxon>Actinomycetota</taxon>
        <taxon>Actinomycetes</taxon>
        <taxon>Micrococcales</taxon>
        <taxon>Dermacoccaceae</taxon>
        <taxon>Dermacoccus</taxon>
    </lineage>
</organism>
<evidence type="ECO:0000313" key="2">
    <source>
        <dbReference type="EMBL" id="GAA1571393.1"/>
    </source>
</evidence>
<evidence type="ECO:0000256" key="1">
    <source>
        <dbReference type="SAM" id="MobiDB-lite"/>
    </source>
</evidence>
<name>A0ABP4P224_9MICO</name>
<dbReference type="SUPFAM" id="SSF52540">
    <property type="entry name" value="P-loop containing nucleoside triphosphate hydrolases"/>
    <property type="match status" value="1"/>
</dbReference>
<sequence length="387" mass="41181">MSKADSWAIFDGSRVAAYADNPAKTAGPFPLDSTDDDDRATSEESLNPGSRVSSHEPLEPRIVAGELLTAEDAEQARGATASRRSWKSMLAFLGVGRGPSKAELEAQRIELEAWETTIRQQTWTRAVNIAVISAKGGDGSTPAALLTGGILADIRGGGVGIVEGTIHPGGLALRAEGTPRRGMSELVNATDMIHSAGNLAGYTAPQTSHAAVIGTVNYRPQLTPQDVRQVRQVLDTYYQVTVTDADHNLSAPTSLATQRSADAAIIPCTLSALSFAKAVETVRHLERSAPNLFDRALEGLPVVVVVGHTGAPEEADLVETAHTVLDRELNGRVQVIDCPYDPIFTSRKELALADTLPGTRAAWTHAIATVVKNINDFHAVTFEPKEN</sequence>
<feature type="compositionally biased region" description="Polar residues" evidence="1">
    <location>
        <begin position="43"/>
        <end position="52"/>
    </location>
</feature>
<gene>
    <name evidence="2" type="ORF">GCM10009763_19050</name>
</gene>
<proteinExistence type="predicted"/>
<dbReference type="Gene3D" id="3.40.50.300">
    <property type="entry name" value="P-loop containing nucleotide triphosphate hydrolases"/>
    <property type="match status" value="1"/>
</dbReference>
<reference evidence="3" key="1">
    <citation type="journal article" date="2019" name="Int. J. Syst. Evol. Microbiol.">
        <title>The Global Catalogue of Microorganisms (GCM) 10K type strain sequencing project: providing services to taxonomists for standard genome sequencing and annotation.</title>
        <authorList>
            <consortium name="The Broad Institute Genomics Platform"/>
            <consortium name="The Broad Institute Genome Sequencing Center for Infectious Disease"/>
            <person name="Wu L."/>
            <person name="Ma J."/>
        </authorList>
    </citation>
    <scope>NUCLEOTIDE SEQUENCE [LARGE SCALE GENOMIC DNA]</scope>
    <source>
        <strain evidence="3">JCM 14589</strain>
    </source>
</reference>
<keyword evidence="3" id="KW-1185">Reference proteome</keyword>